<keyword evidence="15" id="KW-1185">Reference proteome</keyword>
<dbReference type="Gene3D" id="3.30.565.10">
    <property type="entry name" value="Histidine kinase-like ATPase, C-terminal domain"/>
    <property type="match status" value="1"/>
</dbReference>
<evidence type="ECO:0000256" key="4">
    <source>
        <dbReference type="ARBA" id="ARBA00022553"/>
    </source>
</evidence>
<keyword evidence="10 12" id="KW-0472">Membrane</keyword>
<dbReference type="PROSITE" id="PS50109">
    <property type="entry name" value="HIS_KIN"/>
    <property type="match status" value="1"/>
</dbReference>
<protein>
    <recommendedName>
        <fullName evidence="3">histidine kinase</fullName>
        <ecNumber evidence="3">2.7.13.3</ecNumber>
    </recommendedName>
</protein>
<feature type="domain" description="Histidine kinase" evidence="13">
    <location>
        <begin position="189"/>
        <end position="409"/>
    </location>
</feature>
<dbReference type="EC" id="2.7.13.3" evidence="3"/>
<keyword evidence="9" id="KW-0902">Two-component regulatory system</keyword>
<dbReference type="Pfam" id="PF00512">
    <property type="entry name" value="HisKA"/>
    <property type="match status" value="1"/>
</dbReference>
<dbReference type="InterPro" id="IPR036097">
    <property type="entry name" value="HisK_dim/P_sf"/>
</dbReference>
<dbReference type="GO" id="GO:0000155">
    <property type="term" value="F:phosphorelay sensor kinase activity"/>
    <property type="evidence" value="ECO:0007669"/>
    <property type="project" value="InterPro"/>
</dbReference>
<evidence type="ECO:0000256" key="3">
    <source>
        <dbReference type="ARBA" id="ARBA00012438"/>
    </source>
</evidence>
<evidence type="ECO:0000256" key="11">
    <source>
        <dbReference type="SAM" id="MobiDB-lite"/>
    </source>
</evidence>
<evidence type="ECO:0000256" key="8">
    <source>
        <dbReference type="ARBA" id="ARBA00022989"/>
    </source>
</evidence>
<feature type="transmembrane region" description="Helical" evidence="12">
    <location>
        <begin position="146"/>
        <end position="168"/>
    </location>
</feature>
<dbReference type="InterPro" id="IPR003661">
    <property type="entry name" value="HisK_dim/P_dom"/>
</dbReference>
<dbReference type="Pfam" id="PF02518">
    <property type="entry name" value="HATPase_c"/>
    <property type="match status" value="1"/>
</dbReference>
<dbReference type="InterPro" id="IPR005467">
    <property type="entry name" value="His_kinase_dom"/>
</dbReference>
<dbReference type="AlphaFoldDB" id="A0A4Y3K9Q2"/>
<dbReference type="SUPFAM" id="SSF47384">
    <property type="entry name" value="Homodimeric domain of signal transducing histidine kinase"/>
    <property type="match status" value="1"/>
</dbReference>
<dbReference type="EMBL" id="BJLP01000015">
    <property type="protein sequence ID" value="GEA80713.1"/>
    <property type="molecule type" value="Genomic_DNA"/>
</dbReference>
<dbReference type="InterPro" id="IPR004358">
    <property type="entry name" value="Sig_transdc_His_kin-like_C"/>
</dbReference>
<feature type="transmembrane region" description="Helical" evidence="12">
    <location>
        <begin position="20"/>
        <end position="43"/>
    </location>
</feature>
<dbReference type="PANTHER" id="PTHR45436">
    <property type="entry name" value="SENSOR HISTIDINE KINASE YKOH"/>
    <property type="match status" value="1"/>
</dbReference>
<dbReference type="Proteomes" id="UP000315842">
    <property type="component" value="Unassembled WGS sequence"/>
</dbReference>
<accession>A0A4Y3K9Q2</accession>
<evidence type="ECO:0000313" key="14">
    <source>
        <dbReference type="EMBL" id="GEA80713.1"/>
    </source>
</evidence>
<evidence type="ECO:0000313" key="15">
    <source>
        <dbReference type="Proteomes" id="UP000315842"/>
    </source>
</evidence>
<proteinExistence type="predicted"/>
<keyword evidence="8 12" id="KW-1133">Transmembrane helix</keyword>
<sequence length="414" mass="42452">MSGLTPAEQTRLRRTAAVLGWQTAALVLASVVLVAAVVLAVVTTTQARAGEDRLRSAVRTADDVRDAPAGVWLAIAGPRGLEVSDGMPTPLPDVAALRAAAVTGTEQWSRVAGDDGSFVVLTAPAREGVTQAVLDPRPAHEETERLVAALGVAGAAGVLLAGLGGAWLGRRAVRPTVEALALQRRFVADASHELRTPLTLLTTRVQLLRRRLQGEGVLARDSRVPEAVDGVLADARALTAILEDMLVAADTRAPETEPTDLDALVRGVVDAAAAAAEERGVALVHLGAPGTGPVAEVSPTSVRRAVTALVDNALDHATTTVEVTTRATGASVTVEVGDDGPGLPAGGSLDVFERFASRRARSDDGARHYGLGLALVAEVAAQHGGAVDAGPRADGRPGTTVTLTLPATVPRARP</sequence>
<dbReference type="GO" id="GO:0005886">
    <property type="term" value="C:plasma membrane"/>
    <property type="evidence" value="ECO:0007669"/>
    <property type="project" value="UniProtKB-SubCell"/>
</dbReference>
<name>A0A4Y3K9Q2_CELUD</name>
<evidence type="ECO:0000256" key="12">
    <source>
        <dbReference type="SAM" id="Phobius"/>
    </source>
</evidence>
<feature type="compositionally biased region" description="Low complexity" evidence="11">
    <location>
        <begin position="399"/>
        <end position="414"/>
    </location>
</feature>
<keyword evidence="7 14" id="KW-0418">Kinase</keyword>
<organism evidence="14 15">
    <name type="scientific">Cellulomonas uda</name>
    <dbReference type="NCBI Taxonomy" id="1714"/>
    <lineage>
        <taxon>Bacteria</taxon>
        <taxon>Bacillati</taxon>
        <taxon>Actinomycetota</taxon>
        <taxon>Actinomycetes</taxon>
        <taxon>Micrococcales</taxon>
        <taxon>Cellulomonadaceae</taxon>
        <taxon>Cellulomonas</taxon>
    </lineage>
</organism>
<evidence type="ECO:0000256" key="7">
    <source>
        <dbReference type="ARBA" id="ARBA00022777"/>
    </source>
</evidence>
<evidence type="ECO:0000259" key="13">
    <source>
        <dbReference type="PROSITE" id="PS50109"/>
    </source>
</evidence>
<dbReference type="InterPro" id="IPR036890">
    <property type="entry name" value="HATPase_C_sf"/>
</dbReference>
<comment type="subcellular location">
    <subcellularLocation>
        <location evidence="2">Cell membrane</location>
    </subcellularLocation>
</comment>
<keyword evidence="4" id="KW-0597">Phosphoprotein</keyword>
<dbReference type="InterPro" id="IPR003594">
    <property type="entry name" value="HATPase_dom"/>
</dbReference>
<evidence type="ECO:0000256" key="10">
    <source>
        <dbReference type="ARBA" id="ARBA00023136"/>
    </source>
</evidence>
<keyword evidence="6 12" id="KW-0812">Transmembrane</keyword>
<evidence type="ECO:0000256" key="5">
    <source>
        <dbReference type="ARBA" id="ARBA00022679"/>
    </source>
</evidence>
<dbReference type="SMART" id="SM00388">
    <property type="entry name" value="HisKA"/>
    <property type="match status" value="1"/>
</dbReference>
<gene>
    <name evidence="14" type="ORF">CUD01_11570</name>
</gene>
<dbReference type="Gene3D" id="1.10.287.130">
    <property type="match status" value="1"/>
</dbReference>
<evidence type="ECO:0000256" key="6">
    <source>
        <dbReference type="ARBA" id="ARBA00022692"/>
    </source>
</evidence>
<dbReference type="PANTHER" id="PTHR45436:SF5">
    <property type="entry name" value="SENSOR HISTIDINE KINASE TRCS"/>
    <property type="match status" value="1"/>
</dbReference>
<evidence type="ECO:0000256" key="1">
    <source>
        <dbReference type="ARBA" id="ARBA00000085"/>
    </source>
</evidence>
<reference evidence="14 15" key="1">
    <citation type="submission" date="2019-06" db="EMBL/GenBank/DDBJ databases">
        <title>Whole genome shotgun sequence of Cellulomonas uda NBRC 3747.</title>
        <authorList>
            <person name="Hosoyama A."/>
            <person name="Uohara A."/>
            <person name="Ohji S."/>
            <person name="Ichikawa N."/>
        </authorList>
    </citation>
    <scope>NUCLEOTIDE SEQUENCE [LARGE SCALE GENOMIC DNA]</scope>
    <source>
        <strain evidence="14 15">NBRC 3747</strain>
    </source>
</reference>
<dbReference type="RefSeq" id="WP_141319462.1">
    <property type="nucleotide sequence ID" value="NZ_BJLP01000015.1"/>
</dbReference>
<feature type="region of interest" description="Disordered" evidence="11">
    <location>
        <begin position="387"/>
        <end position="414"/>
    </location>
</feature>
<dbReference type="SMART" id="SM00387">
    <property type="entry name" value="HATPase_c"/>
    <property type="match status" value="1"/>
</dbReference>
<dbReference type="SUPFAM" id="SSF55874">
    <property type="entry name" value="ATPase domain of HSP90 chaperone/DNA topoisomerase II/histidine kinase"/>
    <property type="match status" value="1"/>
</dbReference>
<dbReference type="InterPro" id="IPR050428">
    <property type="entry name" value="TCS_sensor_his_kinase"/>
</dbReference>
<comment type="caution">
    <text evidence="14">The sequence shown here is derived from an EMBL/GenBank/DDBJ whole genome shotgun (WGS) entry which is preliminary data.</text>
</comment>
<evidence type="ECO:0000256" key="2">
    <source>
        <dbReference type="ARBA" id="ARBA00004236"/>
    </source>
</evidence>
<comment type="catalytic activity">
    <reaction evidence="1">
        <text>ATP + protein L-histidine = ADP + protein N-phospho-L-histidine.</text>
        <dbReference type="EC" id="2.7.13.3"/>
    </reaction>
</comment>
<keyword evidence="5" id="KW-0808">Transferase</keyword>
<evidence type="ECO:0000256" key="9">
    <source>
        <dbReference type="ARBA" id="ARBA00023012"/>
    </source>
</evidence>
<dbReference type="PRINTS" id="PR00344">
    <property type="entry name" value="BCTRLSENSOR"/>
</dbReference>
<dbReference type="CDD" id="cd00075">
    <property type="entry name" value="HATPase"/>
    <property type="match status" value="1"/>
</dbReference>